<dbReference type="PRINTS" id="PR00039">
    <property type="entry name" value="HTHLYSR"/>
</dbReference>
<dbReference type="Gene3D" id="3.40.190.10">
    <property type="entry name" value="Periplasmic binding protein-like II"/>
    <property type="match status" value="2"/>
</dbReference>
<dbReference type="PROSITE" id="PS50931">
    <property type="entry name" value="HTH_LYSR"/>
    <property type="match status" value="1"/>
</dbReference>
<protein>
    <submittedName>
        <fullName evidence="7">LysR family transcriptional regulator</fullName>
    </submittedName>
</protein>
<feature type="domain" description="HTH lysR-type" evidence="6">
    <location>
        <begin position="6"/>
        <end position="63"/>
    </location>
</feature>
<organism evidence="7 8">
    <name type="scientific">Rhizobium loti</name>
    <name type="common">Mesorhizobium loti</name>
    <dbReference type="NCBI Taxonomy" id="381"/>
    <lineage>
        <taxon>Bacteria</taxon>
        <taxon>Pseudomonadati</taxon>
        <taxon>Pseudomonadota</taxon>
        <taxon>Alphaproteobacteria</taxon>
        <taxon>Hyphomicrobiales</taxon>
        <taxon>Phyllobacteriaceae</taxon>
        <taxon>Mesorhizobium</taxon>
    </lineage>
</organism>
<dbReference type="InterPro" id="IPR036388">
    <property type="entry name" value="WH-like_DNA-bd_sf"/>
</dbReference>
<evidence type="ECO:0000313" key="8">
    <source>
        <dbReference type="Proteomes" id="UP000053176"/>
    </source>
</evidence>
<evidence type="ECO:0000256" key="5">
    <source>
        <dbReference type="ARBA" id="ARBA00023163"/>
    </source>
</evidence>
<evidence type="ECO:0000256" key="4">
    <source>
        <dbReference type="ARBA" id="ARBA00023125"/>
    </source>
</evidence>
<evidence type="ECO:0000256" key="3">
    <source>
        <dbReference type="ARBA" id="ARBA00023015"/>
    </source>
</evidence>
<evidence type="ECO:0000259" key="6">
    <source>
        <dbReference type="PROSITE" id="PS50931"/>
    </source>
</evidence>
<dbReference type="CDD" id="cd08417">
    <property type="entry name" value="PBP2_Nitroaromatics_like"/>
    <property type="match status" value="1"/>
</dbReference>
<evidence type="ECO:0000256" key="2">
    <source>
        <dbReference type="ARBA" id="ARBA00022458"/>
    </source>
</evidence>
<keyword evidence="4" id="KW-0238">DNA-binding</keyword>
<dbReference type="Pfam" id="PF00126">
    <property type="entry name" value="HTH_1"/>
    <property type="match status" value="1"/>
</dbReference>
<dbReference type="PANTHER" id="PTHR30118:SF15">
    <property type="entry name" value="TRANSCRIPTIONAL REGULATORY PROTEIN"/>
    <property type="match status" value="1"/>
</dbReference>
<reference evidence="7 8" key="1">
    <citation type="submission" date="2015-12" db="EMBL/GenBank/DDBJ databases">
        <title>Draft genome sequence of Mesorhizobium sp. UFLA 01-765, a multitolerant efficient symbiont and plant-growth promoting strain isolated from Zn-mining soil using Leucaena leucocephala as a trap plant.</title>
        <authorList>
            <person name="Rangel W.M."/>
            <person name="Thijs S."/>
            <person name="Longatti S.M."/>
            <person name="Moreira F.M."/>
            <person name="Weyens N."/>
            <person name="Vangronsveld J."/>
            <person name="Van Hamme J.D."/>
            <person name="Bottos E.M."/>
            <person name="Rineau F."/>
        </authorList>
    </citation>
    <scope>NUCLEOTIDE SEQUENCE [LARGE SCALE GENOMIC DNA]</scope>
    <source>
        <strain evidence="7 8">UFLA 01-765</strain>
    </source>
</reference>
<accession>A0A124GFL1</accession>
<comment type="caution">
    <text evidence="7">The sequence shown here is derived from an EMBL/GenBank/DDBJ whole genome shotgun (WGS) entry which is preliminary data.</text>
</comment>
<gene>
    <name evidence="7" type="ORF">AU467_32200</name>
</gene>
<dbReference type="Proteomes" id="UP000053176">
    <property type="component" value="Unassembled WGS sequence"/>
</dbReference>
<dbReference type="InterPro" id="IPR037402">
    <property type="entry name" value="YidZ_PBP2"/>
</dbReference>
<dbReference type="SUPFAM" id="SSF53850">
    <property type="entry name" value="Periplasmic binding protein-like II"/>
    <property type="match status" value="1"/>
</dbReference>
<comment type="similarity">
    <text evidence="1">Belongs to the LysR transcriptional regulatory family.</text>
</comment>
<keyword evidence="2" id="KW-0536">Nodulation</keyword>
<evidence type="ECO:0000313" key="7">
    <source>
        <dbReference type="EMBL" id="KUM23958.1"/>
    </source>
</evidence>
<keyword evidence="5" id="KW-0804">Transcription</keyword>
<sequence length="309" mass="33882">MNLAAFDLNLLRVFDAMMVERSTIRAGERVGLSQPAVSSALGRLRSILGDELFVRDGNRMVPTPRALQLKEPVRQALAQIEEALAANVVFDPRTSARSFMLIGSDYFSALLMPKLAAMVTPGAPSITLQMIDHPSTDVFGLLSDDRADIALDRALETPEWIASRKLFRSWLVCIARRGHPLLGARGVRPGATIPADVFCAIPQVLRSADGGKTGTIDPALERLGLSRKVVITVPHFQAVALAVATSELLGSIPAHFARQVAERLDLDIFMPPMESPAMDVTMYWHRRFDRDAGNAWLREQLVAVASFYP</sequence>
<dbReference type="OrthoDB" id="528082at2"/>
<dbReference type="InterPro" id="IPR036390">
    <property type="entry name" value="WH_DNA-bd_sf"/>
</dbReference>
<dbReference type="GO" id="GO:0003677">
    <property type="term" value="F:DNA binding"/>
    <property type="evidence" value="ECO:0007669"/>
    <property type="project" value="UniProtKB-KW"/>
</dbReference>
<dbReference type="EMBL" id="LPWA01000149">
    <property type="protein sequence ID" value="KUM23958.1"/>
    <property type="molecule type" value="Genomic_DNA"/>
</dbReference>
<dbReference type="InterPro" id="IPR000847">
    <property type="entry name" value="LysR_HTH_N"/>
</dbReference>
<keyword evidence="3" id="KW-0805">Transcription regulation</keyword>
<dbReference type="Gene3D" id="1.10.10.10">
    <property type="entry name" value="Winged helix-like DNA-binding domain superfamily/Winged helix DNA-binding domain"/>
    <property type="match status" value="1"/>
</dbReference>
<dbReference type="GO" id="GO:0003700">
    <property type="term" value="F:DNA-binding transcription factor activity"/>
    <property type="evidence" value="ECO:0007669"/>
    <property type="project" value="InterPro"/>
</dbReference>
<proteinExistence type="inferred from homology"/>
<evidence type="ECO:0000256" key="1">
    <source>
        <dbReference type="ARBA" id="ARBA00009437"/>
    </source>
</evidence>
<dbReference type="InterPro" id="IPR050389">
    <property type="entry name" value="LysR-type_TF"/>
</dbReference>
<dbReference type="AlphaFoldDB" id="A0A124GFL1"/>
<dbReference type="InterPro" id="IPR005119">
    <property type="entry name" value="LysR_subst-bd"/>
</dbReference>
<name>A0A124GFL1_RHILI</name>
<dbReference type="SUPFAM" id="SSF46785">
    <property type="entry name" value="Winged helix' DNA-binding domain"/>
    <property type="match status" value="1"/>
</dbReference>
<dbReference type="PANTHER" id="PTHR30118">
    <property type="entry name" value="HTH-TYPE TRANSCRIPTIONAL REGULATOR LEUO-RELATED"/>
    <property type="match status" value="1"/>
</dbReference>
<dbReference type="Pfam" id="PF03466">
    <property type="entry name" value="LysR_substrate"/>
    <property type="match status" value="1"/>
</dbReference>